<evidence type="ECO:0000256" key="5">
    <source>
        <dbReference type="ARBA" id="ARBA00022481"/>
    </source>
</evidence>
<keyword evidence="6" id="KW-0997">Cell inner membrane</keyword>
<evidence type="ECO:0000256" key="3">
    <source>
        <dbReference type="ARBA" id="ARBA00021539"/>
    </source>
</evidence>
<accession>A0A1H1CK20</accession>
<keyword evidence="7" id="KW-0812">Transmembrane</keyword>
<dbReference type="Gene3D" id="2.10.70.20">
    <property type="entry name" value="gspk-gspi-gspj complex like domains"/>
    <property type="match status" value="1"/>
</dbReference>
<dbReference type="AlphaFoldDB" id="A0A1H1CK20"/>
<dbReference type="RefSeq" id="WP_090400960.1">
    <property type="nucleotide sequence ID" value="NZ_CAUSAB010000003.1"/>
</dbReference>
<evidence type="ECO:0000313" key="12">
    <source>
        <dbReference type="EMBL" id="TWR69101.1"/>
    </source>
</evidence>
<evidence type="ECO:0000256" key="10">
    <source>
        <dbReference type="SAM" id="Coils"/>
    </source>
</evidence>
<proteinExistence type="inferred from homology"/>
<dbReference type="SUPFAM" id="SSF54523">
    <property type="entry name" value="Pili subunits"/>
    <property type="match status" value="1"/>
</dbReference>
<evidence type="ECO:0000256" key="8">
    <source>
        <dbReference type="ARBA" id="ARBA00022989"/>
    </source>
</evidence>
<evidence type="ECO:0000313" key="14">
    <source>
        <dbReference type="Proteomes" id="UP000317267"/>
    </source>
</evidence>
<gene>
    <name evidence="12" type="ORF">FIV39_05390</name>
    <name evidence="11" type="ORF">SAMN04490186_1324</name>
</gene>
<dbReference type="Proteomes" id="UP000198740">
    <property type="component" value="Unassembled WGS sequence"/>
</dbReference>
<dbReference type="Pfam" id="PF11612">
    <property type="entry name" value="T2SSJ"/>
    <property type="match status" value="1"/>
</dbReference>
<feature type="coiled-coil region" evidence="10">
    <location>
        <begin position="33"/>
        <end position="60"/>
    </location>
</feature>
<dbReference type="GO" id="GO:0005886">
    <property type="term" value="C:plasma membrane"/>
    <property type="evidence" value="ECO:0007669"/>
    <property type="project" value="UniProtKB-SubCell"/>
</dbReference>
<evidence type="ECO:0000256" key="4">
    <source>
        <dbReference type="ARBA" id="ARBA00022475"/>
    </source>
</evidence>
<dbReference type="InterPro" id="IPR045584">
    <property type="entry name" value="Pilin-like"/>
</dbReference>
<evidence type="ECO:0000313" key="11">
    <source>
        <dbReference type="EMBL" id="SDQ64036.1"/>
    </source>
</evidence>
<dbReference type="EMBL" id="VFES01000002">
    <property type="protein sequence ID" value="TWR69101.1"/>
    <property type="molecule type" value="Genomic_DNA"/>
</dbReference>
<keyword evidence="13" id="KW-1185">Reference proteome</keyword>
<evidence type="ECO:0000313" key="13">
    <source>
        <dbReference type="Proteomes" id="UP000198740"/>
    </source>
</evidence>
<reference evidence="12 14" key="2">
    <citation type="submission" date="2019-06" db="EMBL/GenBank/DDBJ databases">
        <title>Pseudomonas bimorpha sp. nov. isolated from bovine raw milk and skim milk concentrate.</title>
        <authorList>
            <person name="Hofmann K."/>
            <person name="Huptas C."/>
            <person name="Doll E."/>
            <person name="Scherer S."/>
            <person name="Wenning M."/>
        </authorList>
    </citation>
    <scope>NUCLEOTIDE SEQUENCE [LARGE SCALE GENOMIC DNA]</scope>
    <source>
        <strain evidence="12 14">DSM 17515</strain>
    </source>
</reference>
<keyword evidence="10" id="KW-0175">Coiled coil</keyword>
<evidence type="ECO:0000256" key="2">
    <source>
        <dbReference type="ARBA" id="ARBA00011084"/>
    </source>
</evidence>
<keyword evidence="9" id="KW-0472">Membrane</keyword>
<sequence>MNKQAGFTLLECVIALAIFALLGLASGRLFDTVVRAQQGTANHEQELRRLQRAIGVIERDALQLASSVLVLSPTTLRLLRSHWRNPQDLPRSERQQVLYRLDNQVLWRESRSLESSTVERQKLLDDVRVLNWRLFHRDSGWHSEWPVGKGAAQAPPQALELVLSVGRFEQVRRVLPLPQGPP</sequence>
<evidence type="ECO:0000256" key="6">
    <source>
        <dbReference type="ARBA" id="ARBA00022519"/>
    </source>
</evidence>
<protein>
    <recommendedName>
        <fullName evidence="3">Type II secretion system protein J</fullName>
    </recommendedName>
</protein>
<name>A0A1H1CK20_9PSED</name>
<dbReference type="GO" id="GO:0015627">
    <property type="term" value="C:type II protein secretion system complex"/>
    <property type="evidence" value="ECO:0007669"/>
    <property type="project" value="InterPro"/>
</dbReference>
<dbReference type="Proteomes" id="UP000317267">
    <property type="component" value="Unassembled WGS sequence"/>
</dbReference>
<evidence type="ECO:0000256" key="1">
    <source>
        <dbReference type="ARBA" id="ARBA00004377"/>
    </source>
</evidence>
<comment type="caution">
    <text evidence="12">The sequence shown here is derived from an EMBL/GenBank/DDBJ whole genome shotgun (WGS) entry which is preliminary data.</text>
</comment>
<dbReference type="NCBIfam" id="TIGR02532">
    <property type="entry name" value="IV_pilin_GFxxxE"/>
    <property type="match status" value="1"/>
</dbReference>
<comment type="similarity">
    <text evidence="2">Belongs to the GSP J family.</text>
</comment>
<dbReference type="InterPro" id="IPR012902">
    <property type="entry name" value="N_methyl_site"/>
</dbReference>
<evidence type="ECO:0000256" key="9">
    <source>
        <dbReference type="ARBA" id="ARBA00023136"/>
    </source>
</evidence>
<dbReference type="Pfam" id="PF07963">
    <property type="entry name" value="N_methyl"/>
    <property type="match status" value="1"/>
</dbReference>
<comment type="subcellular location">
    <subcellularLocation>
        <location evidence="1">Cell inner membrane</location>
        <topology evidence="1">Single-pass membrane protein</topology>
    </subcellularLocation>
</comment>
<dbReference type="Gene3D" id="3.10.610.10">
    <property type="entry name" value="GSPII I/J protein-like"/>
    <property type="match status" value="1"/>
</dbReference>
<keyword evidence="5" id="KW-0488">Methylation</keyword>
<dbReference type="GO" id="GO:0015628">
    <property type="term" value="P:protein secretion by the type II secretion system"/>
    <property type="evidence" value="ECO:0007669"/>
    <property type="project" value="InterPro"/>
</dbReference>
<evidence type="ECO:0000256" key="7">
    <source>
        <dbReference type="ARBA" id="ARBA00022692"/>
    </source>
</evidence>
<reference evidence="11 13" key="1">
    <citation type="submission" date="2016-10" db="EMBL/GenBank/DDBJ databases">
        <authorList>
            <person name="Varghese N."/>
            <person name="Submissions S."/>
        </authorList>
    </citation>
    <scope>NUCLEOTIDE SEQUENCE [LARGE SCALE GENOMIC DNA]</scope>
    <source>
        <strain evidence="11 13">BS2976</strain>
    </source>
</reference>
<dbReference type="EMBL" id="FNKM01000002">
    <property type="protein sequence ID" value="SDQ64036.1"/>
    <property type="molecule type" value="Genomic_DNA"/>
</dbReference>
<dbReference type="InterPro" id="IPR051621">
    <property type="entry name" value="T2SS_protein_J"/>
</dbReference>
<dbReference type="OrthoDB" id="9794345at2"/>
<dbReference type="PANTHER" id="PTHR39583">
    <property type="entry name" value="TYPE II SECRETION SYSTEM PROTEIN J-RELATED"/>
    <property type="match status" value="1"/>
</dbReference>
<dbReference type="InterPro" id="IPR010055">
    <property type="entry name" value="T2SS_protein-GspJ"/>
</dbReference>
<keyword evidence="8" id="KW-1133">Transmembrane helix</keyword>
<organism evidence="12 14">
    <name type="scientific">Pseudomonas grimontii</name>
    <dbReference type="NCBI Taxonomy" id="129847"/>
    <lineage>
        <taxon>Bacteria</taxon>
        <taxon>Pseudomonadati</taxon>
        <taxon>Pseudomonadota</taxon>
        <taxon>Gammaproteobacteria</taxon>
        <taxon>Pseudomonadales</taxon>
        <taxon>Pseudomonadaceae</taxon>
        <taxon>Pseudomonas</taxon>
    </lineage>
</organism>
<keyword evidence="4" id="KW-1003">Cell membrane</keyword>
<dbReference type="PANTHER" id="PTHR39583:SF2">
    <property type="entry name" value="TYPE II SECRETION SYSTEM PROTEIN J"/>
    <property type="match status" value="1"/>
</dbReference>